<feature type="domain" description="EF-hand" evidence="1">
    <location>
        <begin position="13"/>
        <end position="48"/>
    </location>
</feature>
<dbReference type="SUPFAM" id="SSF47473">
    <property type="entry name" value="EF-hand"/>
    <property type="match status" value="1"/>
</dbReference>
<accession>A0A7S3DE38</accession>
<dbReference type="SMART" id="SM00054">
    <property type="entry name" value="EFh"/>
    <property type="match status" value="2"/>
</dbReference>
<dbReference type="Pfam" id="PF13499">
    <property type="entry name" value="EF-hand_7"/>
    <property type="match status" value="1"/>
</dbReference>
<dbReference type="FunFam" id="1.10.238.10:FF:000001">
    <property type="entry name" value="Calmodulin 1"/>
    <property type="match status" value="1"/>
</dbReference>
<sequence>MVDATKDVKKMEECIKKIQSAFSLADRDGKKTCDVKELGTVIRSLQFNPSEAQLHQIISECEEDSDLPKGFIGLEKFQAVMLPVMLDPGSHGMVRDTEETIYKAFKALDPENKGYIEADELRKALTSKGEMFSTEEINDLLTAATDMETGHIYYDDYAEILAEDE</sequence>
<organism evidence="3">
    <name type="scientific">Palpitomonas bilix</name>
    <dbReference type="NCBI Taxonomy" id="652834"/>
    <lineage>
        <taxon>Eukaryota</taxon>
        <taxon>Eukaryota incertae sedis</taxon>
    </lineage>
</organism>
<dbReference type="EMBL" id="HBIB01026445">
    <property type="protein sequence ID" value="CAE0254849.1"/>
    <property type="molecule type" value="Transcribed_RNA"/>
</dbReference>
<reference evidence="3" key="1">
    <citation type="submission" date="2021-01" db="EMBL/GenBank/DDBJ databases">
        <authorList>
            <person name="Corre E."/>
            <person name="Pelletier E."/>
            <person name="Niang G."/>
            <person name="Scheremetjew M."/>
            <person name="Finn R."/>
            <person name="Kale V."/>
            <person name="Holt S."/>
            <person name="Cochrane G."/>
            <person name="Meng A."/>
            <person name="Brown T."/>
            <person name="Cohen L."/>
        </authorList>
    </citation>
    <scope>NUCLEOTIDE SEQUENCE</scope>
    <source>
        <strain evidence="3">NIES-2562</strain>
    </source>
</reference>
<dbReference type="GO" id="GO:0005509">
    <property type="term" value="F:calcium ion binding"/>
    <property type="evidence" value="ECO:0007669"/>
    <property type="project" value="InterPro"/>
</dbReference>
<feature type="domain" description="EF-hand" evidence="1">
    <location>
        <begin position="96"/>
        <end position="131"/>
    </location>
</feature>
<gene>
    <name evidence="2" type="ORF">PBIL07802_LOCUS17098</name>
    <name evidence="3" type="ORF">PBIL07802_LOCUS17102</name>
</gene>
<evidence type="ECO:0000313" key="3">
    <source>
        <dbReference type="EMBL" id="CAE0254853.1"/>
    </source>
</evidence>
<dbReference type="InterPro" id="IPR002048">
    <property type="entry name" value="EF_hand_dom"/>
</dbReference>
<dbReference type="InterPro" id="IPR011992">
    <property type="entry name" value="EF-hand-dom_pair"/>
</dbReference>
<dbReference type="PROSITE" id="PS50222">
    <property type="entry name" value="EF_HAND_2"/>
    <property type="match status" value="2"/>
</dbReference>
<dbReference type="AlphaFoldDB" id="A0A7S3DE38"/>
<dbReference type="PANTHER" id="PTHR46763">
    <property type="entry name" value="DYNEIN REGULATORY COMPLEX PROTEIN 8"/>
    <property type="match status" value="1"/>
</dbReference>
<name>A0A7S3DE38_9EUKA</name>
<evidence type="ECO:0000313" key="2">
    <source>
        <dbReference type="EMBL" id="CAE0254849.1"/>
    </source>
</evidence>
<proteinExistence type="predicted"/>
<dbReference type="PANTHER" id="PTHR46763:SF1">
    <property type="entry name" value="DYNEIN REGULATORY COMPLEX PROTEIN 8"/>
    <property type="match status" value="1"/>
</dbReference>
<dbReference type="Gene3D" id="1.10.238.10">
    <property type="entry name" value="EF-hand"/>
    <property type="match status" value="2"/>
</dbReference>
<evidence type="ECO:0000259" key="1">
    <source>
        <dbReference type="PROSITE" id="PS50222"/>
    </source>
</evidence>
<protein>
    <recommendedName>
        <fullName evidence="1">EF-hand domain-containing protein</fullName>
    </recommendedName>
</protein>
<dbReference type="EMBL" id="HBIB01026451">
    <property type="protein sequence ID" value="CAE0254853.1"/>
    <property type="molecule type" value="Transcribed_RNA"/>
</dbReference>